<comment type="caution">
    <text evidence="1">The sequence shown here is derived from an EMBL/GenBank/DDBJ whole genome shotgun (WGS) entry which is preliminary data.</text>
</comment>
<reference evidence="1 2" key="1">
    <citation type="submission" date="2023-01" db="EMBL/GenBank/DDBJ databases">
        <authorList>
            <person name="Whitehead M."/>
        </authorList>
    </citation>
    <scope>NUCLEOTIDE SEQUENCE [LARGE SCALE GENOMIC DNA]</scope>
</reference>
<dbReference type="EMBL" id="CARXXK010001162">
    <property type="protein sequence ID" value="CAI6374132.1"/>
    <property type="molecule type" value="Genomic_DNA"/>
</dbReference>
<evidence type="ECO:0000313" key="2">
    <source>
        <dbReference type="Proteomes" id="UP001160148"/>
    </source>
</evidence>
<dbReference type="Proteomes" id="UP001160148">
    <property type="component" value="Unassembled WGS sequence"/>
</dbReference>
<organism evidence="1 2">
    <name type="scientific">Macrosiphum euphorbiae</name>
    <name type="common">potato aphid</name>
    <dbReference type="NCBI Taxonomy" id="13131"/>
    <lineage>
        <taxon>Eukaryota</taxon>
        <taxon>Metazoa</taxon>
        <taxon>Ecdysozoa</taxon>
        <taxon>Arthropoda</taxon>
        <taxon>Hexapoda</taxon>
        <taxon>Insecta</taxon>
        <taxon>Pterygota</taxon>
        <taxon>Neoptera</taxon>
        <taxon>Paraneoptera</taxon>
        <taxon>Hemiptera</taxon>
        <taxon>Sternorrhyncha</taxon>
        <taxon>Aphidomorpha</taxon>
        <taxon>Aphidoidea</taxon>
        <taxon>Aphididae</taxon>
        <taxon>Macrosiphini</taxon>
        <taxon>Macrosiphum</taxon>
    </lineage>
</organism>
<dbReference type="AlphaFoldDB" id="A0AAV0Y1U5"/>
<proteinExistence type="predicted"/>
<protein>
    <submittedName>
        <fullName evidence="1">Uncharacterized protein</fullName>
    </submittedName>
</protein>
<name>A0AAV0Y1U5_9HEMI</name>
<accession>A0AAV0Y1U5</accession>
<gene>
    <name evidence="1" type="ORF">MEUPH1_LOCUS27785</name>
</gene>
<sequence length="237" mass="27307">MIACAELLKETKFDFHGLPRCFVRIDVEHFIKIARKWTPLKSITRLAREMVLRAIGLLIKCKTLNEIRVLLLFLFILLTNETNGTIPENDEETPCEQHKRILTEATSTGFVDLQQQFNEILSLAETEEDARTLIENEYERQNEALDSNENPFQTWADGILLESKIFIKKKGNGINPFYCPELPSILIKTMKYMPLWSGVMIPIFGYGEDISSSAAVESSFKKLKNNHNETHTFTNKY</sequence>
<keyword evidence="2" id="KW-1185">Reference proteome</keyword>
<evidence type="ECO:0000313" key="1">
    <source>
        <dbReference type="EMBL" id="CAI6374132.1"/>
    </source>
</evidence>